<keyword evidence="2" id="KW-1185">Reference proteome</keyword>
<organism evidence="1 2">
    <name type="scientific">Anoxybacterium hadale</name>
    <dbReference type="NCBI Taxonomy" id="3408580"/>
    <lineage>
        <taxon>Bacteria</taxon>
        <taxon>Bacillati</taxon>
        <taxon>Bacillota</taxon>
        <taxon>Clostridia</taxon>
        <taxon>Peptostreptococcales</taxon>
        <taxon>Anaerovoracaceae</taxon>
        <taxon>Anoxybacterium</taxon>
    </lineage>
</organism>
<accession>A0ACD1AF09</accession>
<dbReference type="EMBL" id="CP042469">
    <property type="protein sequence ID" value="QOX64770.1"/>
    <property type="molecule type" value="Genomic_DNA"/>
</dbReference>
<gene>
    <name evidence="1" type="ORF">FRZ06_16160</name>
</gene>
<sequence>MNRKILITAALMLSIGSAPGAVYAGEPVLEQAYASAIISPMWTGMDRYSTDFSIKSGKAICAVIVESASSDKIEFSIKLQQYKSGSWKTVDSWTQKASPSGGIAKFSGSSTISKGFTYRFTGTLKTYKNGTLLDTCSITSSEEAY</sequence>
<evidence type="ECO:0000313" key="2">
    <source>
        <dbReference type="Proteomes" id="UP000594014"/>
    </source>
</evidence>
<protein>
    <submittedName>
        <fullName evidence="1">Uncharacterized protein</fullName>
    </submittedName>
</protein>
<reference evidence="1" key="1">
    <citation type="submission" date="2019-08" db="EMBL/GenBank/DDBJ databases">
        <title>Genome sequence of Clostridiales bacterium MT110.</title>
        <authorList>
            <person name="Cao J."/>
        </authorList>
    </citation>
    <scope>NUCLEOTIDE SEQUENCE</scope>
    <source>
        <strain evidence="1">MT110</strain>
    </source>
</reference>
<proteinExistence type="predicted"/>
<evidence type="ECO:0000313" key="1">
    <source>
        <dbReference type="EMBL" id="QOX64770.1"/>
    </source>
</evidence>
<dbReference type="Proteomes" id="UP000594014">
    <property type="component" value="Chromosome"/>
</dbReference>
<name>A0ACD1AF09_9FIRM</name>